<name>X1GD16_9ZZZZ</name>
<evidence type="ECO:0000256" key="5">
    <source>
        <dbReference type="ARBA" id="ARBA00023136"/>
    </source>
</evidence>
<feature type="transmembrane region" description="Helical" evidence="6">
    <location>
        <begin position="59"/>
        <end position="81"/>
    </location>
</feature>
<comment type="subcellular location">
    <subcellularLocation>
        <location evidence="1">Membrane</location>
        <topology evidence="1">Multi-pass membrane protein</topology>
    </subcellularLocation>
</comment>
<dbReference type="EMBL" id="BARU01022289">
    <property type="protein sequence ID" value="GAH55107.1"/>
    <property type="molecule type" value="Genomic_DNA"/>
</dbReference>
<proteinExistence type="predicted"/>
<evidence type="ECO:0000259" key="7">
    <source>
        <dbReference type="Pfam" id="PF03600"/>
    </source>
</evidence>
<keyword evidence="5 6" id="KW-0472">Membrane</keyword>
<dbReference type="AlphaFoldDB" id="X1GD16"/>
<comment type="caution">
    <text evidence="8">The sequence shown here is derived from an EMBL/GenBank/DDBJ whole genome shotgun (WGS) entry which is preliminary data.</text>
</comment>
<reference evidence="8" key="1">
    <citation type="journal article" date="2014" name="Front. Microbiol.">
        <title>High frequency of phylogenetically diverse reductive dehalogenase-homologous genes in deep subseafloor sedimentary metagenomes.</title>
        <authorList>
            <person name="Kawai M."/>
            <person name="Futagami T."/>
            <person name="Toyoda A."/>
            <person name="Takaki Y."/>
            <person name="Nishi S."/>
            <person name="Hori S."/>
            <person name="Arai W."/>
            <person name="Tsubouchi T."/>
            <person name="Morono Y."/>
            <person name="Uchiyama I."/>
            <person name="Ito T."/>
            <person name="Fujiyama A."/>
            <person name="Inagaki F."/>
            <person name="Takami H."/>
        </authorList>
    </citation>
    <scope>NUCLEOTIDE SEQUENCE</scope>
    <source>
        <strain evidence="8">Expedition CK06-06</strain>
    </source>
</reference>
<feature type="domain" description="Citrate transporter-like" evidence="7">
    <location>
        <begin position="23"/>
        <end position="127"/>
    </location>
</feature>
<feature type="transmembrane region" description="Helical" evidence="6">
    <location>
        <begin position="6"/>
        <end position="21"/>
    </location>
</feature>
<evidence type="ECO:0000256" key="1">
    <source>
        <dbReference type="ARBA" id="ARBA00004141"/>
    </source>
</evidence>
<protein>
    <recommendedName>
        <fullName evidence="7">Citrate transporter-like domain-containing protein</fullName>
    </recommendedName>
</protein>
<feature type="transmembrane region" description="Helical" evidence="6">
    <location>
        <begin position="101"/>
        <end position="126"/>
    </location>
</feature>
<feature type="transmembrane region" description="Helical" evidence="6">
    <location>
        <begin position="28"/>
        <end position="47"/>
    </location>
</feature>
<keyword evidence="4 6" id="KW-1133">Transmembrane helix</keyword>
<evidence type="ECO:0000313" key="8">
    <source>
        <dbReference type="EMBL" id="GAH55107.1"/>
    </source>
</evidence>
<keyword evidence="2" id="KW-0813">Transport</keyword>
<dbReference type="GO" id="GO:0016020">
    <property type="term" value="C:membrane"/>
    <property type="evidence" value="ECO:0007669"/>
    <property type="project" value="UniProtKB-SubCell"/>
</dbReference>
<dbReference type="Pfam" id="PF03600">
    <property type="entry name" value="CitMHS"/>
    <property type="match status" value="1"/>
</dbReference>
<keyword evidence="3 6" id="KW-0812">Transmembrane</keyword>
<dbReference type="GO" id="GO:0055085">
    <property type="term" value="P:transmembrane transport"/>
    <property type="evidence" value="ECO:0007669"/>
    <property type="project" value="InterPro"/>
</dbReference>
<organism evidence="8">
    <name type="scientific">marine sediment metagenome</name>
    <dbReference type="NCBI Taxonomy" id="412755"/>
    <lineage>
        <taxon>unclassified sequences</taxon>
        <taxon>metagenomes</taxon>
        <taxon>ecological metagenomes</taxon>
    </lineage>
</organism>
<evidence type="ECO:0000256" key="2">
    <source>
        <dbReference type="ARBA" id="ARBA00022448"/>
    </source>
</evidence>
<dbReference type="InterPro" id="IPR004680">
    <property type="entry name" value="Cit_transptr-like_dom"/>
</dbReference>
<evidence type="ECO:0000256" key="3">
    <source>
        <dbReference type="ARBA" id="ARBA00022692"/>
    </source>
</evidence>
<accession>X1GD16</accession>
<gene>
    <name evidence="8" type="ORF">S03H2_36337</name>
</gene>
<feature type="non-terminal residue" evidence="8">
    <location>
        <position position="127"/>
    </location>
</feature>
<sequence length="127" mass="14673">MLIFLQIFVISCFVVVIIALFRENVDFLTYSMGAMLAAATATYFFSLEAVSMEEFFLSVNWEVIFFLISMFTIVTILEENLIFQEIARRITKKFSTNTREFFWVICLISTVSAAFIEDISVVIIFIP</sequence>
<evidence type="ECO:0000256" key="4">
    <source>
        <dbReference type="ARBA" id="ARBA00022989"/>
    </source>
</evidence>
<evidence type="ECO:0000256" key="6">
    <source>
        <dbReference type="SAM" id="Phobius"/>
    </source>
</evidence>